<dbReference type="OrthoDB" id="68056at2759"/>
<gene>
    <name evidence="2" type="ORF">HPP92_000712</name>
</gene>
<organism evidence="2 3">
    <name type="scientific">Vanilla planifolia</name>
    <name type="common">Vanilla</name>
    <dbReference type="NCBI Taxonomy" id="51239"/>
    <lineage>
        <taxon>Eukaryota</taxon>
        <taxon>Viridiplantae</taxon>
        <taxon>Streptophyta</taxon>
        <taxon>Embryophyta</taxon>
        <taxon>Tracheophyta</taxon>
        <taxon>Spermatophyta</taxon>
        <taxon>Magnoliopsida</taxon>
        <taxon>Liliopsida</taxon>
        <taxon>Asparagales</taxon>
        <taxon>Orchidaceae</taxon>
        <taxon>Vanilloideae</taxon>
        <taxon>Vanilleae</taxon>
        <taxon>Vanilla</taxon>
    </lineage>
</organism>
<dbReference type="Proteomes" id="UP000636800">
    <property type="component" value="Chromosome 1"/>
</dbReference>
<sequence>MDTLSSVTLWGYQESLDELRDKLWTASCELEEVKSNARHEIREKEESIKHLTRLVWAASQERDQARKQLRLLLEKLERSTSIEVLQGSSSVTKSENFSSEGHNVSSPAVGDSIEVSNVSAVEPFDAAVSPQLKMSACTTPFCSQDELMKTVFEQFAKKPLPEKGRLVEAVINAGPLLETLFLSGSLPQWKKPPPLKPVMIPPPLIRGSGGFVCK</sequence>
<keyword evidence="3" id="KW-1185">Reference proteome</keyword>
<comment type="caution">
    <text evidence="2">The sequence shown here is derived from an EMBL/GenBank/DDBJ whole genome shotgun (WGS) entry which is preliminary data.</text>
</comment>
<dbReference type="PANTHER" id="PTHR33431">
    <property type="entry name" value="ENABLED-LIKE PROTEIN (DUF1635)"/>
    <property type="match status" value="1"/>
</dbReference>
<evidence type="ECO:0000313" key="2">
    <source>
        <dbReference type="EMBL" id="KAG0496021.1"/>
    </source>
</evidence>
<dbReference type="PANTHER" id="PTHR33431:SF12">
    <property type="entry name" value="HIGH MOBILITY GROUP BOX PROTEIN, PUTATIVE (DUF1635)-RELATED"/>
    <property type="match status" value="1"/>
</dbReference>
<protein>
    <submittedName>
        <fullName evidence="2">Uncharacterized protein</fullName>
    </submittedName>
</protein>
<keyword evidence="1" id="KW-0175">Coiled coil</keyword>
<proteinExistence type="predicted"/>
<dbReference type="InterPro" id="IPR012862">
    <property type="entry name" value="DUF1635"/>
</dbReference>
<dbReference type="AlphaFoldDB" id="A0A835RWT6"/>
<name>A0A835RWT6_VANPL</name>
<feature type="coiled-coil region" evidence="1">
    <location>
        <begin position="16"/>
        <end position="54"/>
    </location>
</feature>
<reference evidence="2 3" key="1">
    <citation type="journal article" date="2020" name="Nat. Food">
        <title>A phased Vanilla planifolia genome enables genetic improvement of flavour and production.</title>
        <authorList>
            <person name="Hasing T."/>
            <person name="Tang H."/>
            <person name="Brym M."/>
            <person name="Khazi F."/>
            <person name="Huang T."/>
            <person name="Chambers A.H."/>
        </authorList>
    </citation>
    <scope>NUCLEOTIDE SEQUENCE [LARGE SCALE GENOMIC DNA]</scope>
    <source>
        <tissue evidence="2">Leaf</tissue>
    </source>
</reference>
<evidence type="ECO:0000256" key="1">
    <source>
        <dbReference type="SAM" id="Coils"/>
    </source>
</evidence>
<accession>A0A835RWT6</accession>
<dbReference type="Pfam" id="PF07795">
    <property type="entry name" value="DUF1635"/>
    <property type="match status" value="1"/>
</dbReference>
<evidence type="ECO:0000313" key="3">
    <source>
        <dbReference type="Proteomes" id="UP000636800"/>
    </source>
</evidence>
<dbReference type="EMBL" id="JADCNL010000001">
    <property type="protein sequence ID" value="KAG0496021.1"/>
    <property type="molecule type" value="Genomic_DNA"/>
</dbReference>